<evidence type="ECO:0000256" key="1">
    <source>
        <dbReference type="ARBA" id="ARBA00022603"/>
    </source>
</evidence>
<proteinExistence type="predicted"/>
<dbReference type="GO" id="GO:0070043">
    <property type="term" value="F:rRNA (guanine-N7-)-methyltransferase activity"/>
    <property type="evidence" value="ECO:0007669"/>
    <property type="project" value="TreeGrafter"/>
</dbReference>
<dbReference type="GO" id="GO:0003723">
    <property type="term" value="F:RNA binding"/>
    <property type="evidence" value="ECO:0007669"/>
    <property type="project" value="UniProtKB-UniRule"/>
</dbReference>
<organism evidence="5 6">
    <name type="scientific">Rivihabitans pingtungensis</name>
    <dbReference type="NCBI Taxonomy" id="1054498"/>
    <lineage>
        <taxon>Bacteria</taxon>
        <taxon>Pseudomonadati</taxon>
        <taxon>Pseudomonadota</taxon>
        <taxon>Betaproteobacteria</taxon>
        <taxon>Neisseriales</taxon>
        <taxon>Aquaspirillaceae</taxon>
        <taxon>Rivihabitans</taxon>
    </lineage>
</organism>
<dbReference type="AlphaFoldDB" id="A0A318L4L5"/>
<dbReference type="PANTHER" id="PTHR47313:SF1">
    <property type="entry name" value="RIBOSOMAL RNA LARGE SUBUNIT METHYLTRANSFERASE K_L"/>
    <property type="match status" value="1"/>
</dbReference>
<dbReference type="PANTHER" id="PTHR47313">
    <property type="entry name" value="RIBOSOMAL RNA LARGE SUBUNIT METHYLTRANSFERASE K/L"/>
    <property type="match status" value="1"/>
</dbReference>
<evidence type="ECO:0000313" key="5">
    <source>
        <dbReference type="EMBL" id="PXX76106.1"/>
    </source>
</evidence>
<feature type="domain" description="THUMP" evidence="4">
    <location>
        <begin position="45"/>
        <end position="156"/>
    </location>
</feature>
<dbReference type="Gene3D" id="3.30.2130.30">
    <property type="match status" value="1"/>
</dbReference>
<comment type="caution">
    <text evidence="5">The sequence shown here is derived from an EMBL/GenBank/DDBJ whole genome shotgun (WGS) entry which is preliminary data.</text>
</comment>
<dbReference type="InterPro" id="IPR054170">
    <property type="entry name" value="RlmL_1st"/>
</dbReference>
<dbReference type="InterPro" id="IPR000241">
    <property type="entry name" value="RlmKL-like_Mtase"/>
</dbReference>
<dbReference type="InterPro" id="IPR002052">
    <property type="entry name" value="DNA_methylase_N6_adenine_CS"/>
</dbReference>
<keyword evidence="3" id="KW-0694">RNA-binding</keyword>
<dbReference type="Pfam" id="PF22020">
    <property type="entry name" value="RlmL_1st"/>
    <property type="match status" value="1"/>
</dbReference>
<protein>
    <submittedName>
        <fullName evidence="5">Putative N6-adenine-specific DNA methylase</fullName>
    </submittedName>
</protein>
<keyword evidence="6" id="KW-1185">Reference proteome</keyword>
<dbReference type="InterPro" id="IPR029063">
    <property type="entry name" value="SAM-dependent_MTases_sf"/>
</dbReference>
<dbReference type="Pfam" id="PF01170">
    <property type="entry name" value="UPF0020"/>
    <property type="match status" value="1"/>
</dbReference>
<keyword evidence="2" id="KW-0808">Transferase</keyword>
<dbReference type="OrthoDB" id="9809404at2"/>
<dbReference type="InterPro" id="IPR004114">
    <property type="entry name" value="THUMP_dom"/>
</dbReference>
<dbReference type="GO" id="GO:0008990">
    <property type="term" value="F:rRNA (guanine-N2-)-methyltransferase activity"/>
    <property type="evidence" value="ECO:0007669"/>
    <property type="project" value="TreeGrafter"/>
</dbReference>
<dbReference type="PROSITE" id="PS00092">
    <property type="entry name" value="N6_MTASE"/>
    <property type="match status" value="1"/>
</dbReference>
<name>A0A318L4L5_9NEIS</name>
<dbReference type="PRINTS" id="PR00507">
    <property type="entry name" value="N12N6MTFRASE"/>
</dbReference>
<dbReference type="SMART" id="SM00981">
    <property type="entry name" value="THUMP"/>
    <property type="match status" value="1"/>
</dbReference>
<dbReference type="Proteomes" id="UP000247555">
    <property type="component" value="Unassembled WGS sequence"/>
</dbReference>
<sequence>MHTDRFFAPCPRGLEGVLAEELDTLGASAIETADGGVAFAGDFTVMMRANLHSRFASRILWRLGGGRCRTEAELYRAASGIDWPLLFNVERTIKVKTDAIRSPLKSLEFASLKIKDAVCDVFRQRTGQRPSVDTRAPDVRIHAFLTADTATLYLDTSGEALFKRGWRRETQEAPLRENLAAGILRLSGWQPGEPLLDPMCGSGTFLVEAADMALNRAPGRTRTFGFEKLNGFVPARWRTLQDEAHAAERPAAPLPIWGSDRYRPALDSARQNLEAAGLTGCVQLDCRDVLESRPPAEHGVVVCNPPYGVRLDDQDRLAELYPRLGDWLKQHWSGWNAFFFTADLRLAKLIRLSASRRTPLFNGALECRLFAYKMVAGGNRKA</sequence>
<dbReference type="RefSeq" id="WP_110391674.1">
    <property type="nucleotide sequence ID" value="NZ_QJKI01000022.1"/>
</dbReference>
<dbReference type="PROSITE" id="PS51165">
    <property type="entry name" value="THUMP"/>
    <property type="match status" value="1"/>
</dbReference>
<dbReference type="SUPFAM" id="SSF53335">
    <property type="entry name" value="S-adenosyl-L-methionine-dependent methyltransferases"/>
    <property type="match status" value="1"/>
</dbReference>
<evidence type="ECO:0000256" key="2">
    <source>
        <dbReference type="ARBA" id="ARBA00022679"/>
    </source>
</evidence>
<evidence type="ECO:0000313" key="6">
    <source>
        <dbReference type="Proteomes" id="UP000247555"/>
    </source>
</evidence>
<evidence type="ECO:0000256" key="3">
    <source>
        <dbReference type="PROSITE-ProRule" id="PRU00529"/>
    </source>
</evidence>
<keyword evidence="1 5" id="KW-0489">Methyltransferase</keyword>
<dbReference type="EMBL" id="QJKI01000022">
    <property type="protein sequence ID" value="PXX76106.1"/>
    <property type="molecule type" value="Genomic_DNA"/>
</dbReference>
<dbReference type="Gene3D" id="3.40.50.150">
    <property type="entry name" value="Vaccinia Virus protein VP39"/>
    <property type="match status" value="1"/>
</dbReference>
<evidence type="ECO:0000259" key="4">
    <source>
        <dbReference type="PROSITE" id="PS51165"/>
    </source>
</evidence>
<dbReference type="Pfam" id="PF02926">
    <property type="entry name" value="THUMP"/>
    <property type="match status" value="1"/>
</dbReference>
<dbReference type="CDD" id="cd11715">
    <property type="entry name" value="THUMP_AdoMetMT"/>
    <property type="match status" value="1"/>
</dbReference>
<accession>A0A318L4L5</accession>
<gene>
    <name evidence="5" type="ORF">DFR34_12210</name>
</gene>
<reference evidence="5 6" key="1">
    <citation type="submission" date="2018-05" db="EMBL/GenBank/DDBJ databases">
        <title>Genomic Encyclopedia of Type Strains, Phase IV (KMG-IV): sequencing the most valuable type-strain genomes for metagenomic binning, comparative biology and taxonomic classification.</title>
        <authorList>
            <person name="Goeker M."/>
        </authorList>
    </citation>
    <scope>NUCLEOTIDE SEQUENCE [LARGE SCALE GENOMIC DNA]</scope>
    <source>
        <strain evidence="5 6">DSM 29661</strain>
    </source>
</reference>